<gene>
    <name evidence="1" type="ORF">DEALK_16340</name>
</gene>
<dbReference type="AlphaFoldDB" id="A0A0W0GJU3"/>
<protein>
    <submittedName>
        <fullName evidence="1">Uncharacterized protein</fullName>
    </submittedName>
</protein>
<dbReference type="RefSeq" id="WP_058439722.1">
    <property type="nucleotide sequence ID" value="NZ_KQ758903.1"/>
</dbReference>
<organism evidence="1 2">
    <name type="scientific">Dehalogenimonas alkenigignens</name>
    <dbReference type="NCBI Taxonomy" id="1217799"/>
    <lineage>
        <taxon>Bacteria</taxon>
        <taxon>Bacillati</taxon>
        <taxon>Chloroflexota</taxon>
        <taxon>Dehalococcoidia</taxon>
        <taxon>Dehalococcoidales</taxon>
        <taxon>Dehalococcoidaceae</taxon>
        <taxon>Dehalogenimonas</taxon>
    </lineage>
</organism>
<comment type="caution">
    <text evidence="1">The sequence shown here is derived from an EMBL/GenBank/DDBJ whole genome shotgun (WGS) entry which is preliminary data.</text>
</comment>
<evidence type="ECO:0000313" key="2">
    <source>
        <dbReference type="Proteomes" id="UP000053947"/>
    </source>
</evidence>
<name>A0A0W0GJU3_9CHLR</name>
<keyword evidence="2" id="KW-1185">Reference proteome</keyword>
<dbReference type="Proteomes" id="UP000053947">
    <property type="component" value="Unassembled WGS sequence"/>
</dbReference>
<proteinExistence type="predicted"/>
<dbReference type="STRING" id="1217799.DEALK_16340"/>
<reference evidence="1 2" key="1">
    <citation type="submission" date="2015-06" db="EMBL/GenBank/DDBJ databases">
        <title>Genome sequence of the organohalide-respiring Dehalogenimonas alkenigignens type strain (IP3-3T).</title>
        <authorList>
            <person name="Key T.A."/>
            <person name="Richmond D.P."/>
            <person name="Bowman K.S."/>
            <person name="Cho Y.-J."/>
            <person name="Chun J."/>
            <person name="da Costa M.S."/>
            <person name="Rainey F.A."/>
            <person name="Moe W.M."/>
        </authorList>
    </citation>
    <scope>NUCLEOTIDE SEQUENCE [LARGE SCALE GENOMIC DNA]</scope>
    <source>
        <strain evidence="1 2">IP3-3</strain>
    </source>
</reference>
<accession>A0A0W0GJU3</accession>
<dbReference type="OrthoDB" id="9975504at2"/>
<dbReference type="EMBL" id="LFDV01000002">
    <property type="protein sequence ID" value="KTB48787.1"/>
    <property type="molecule type" value="Genomic_DNA"/>
</dbReference>
<evidence type="ECO:0000313" key="1">
    <source>
        <dbReference type="EMBL" id="KTB48787.1"/>
    </source>
</evidence>
<sequence>MCNYLGAELVSVDATKPHRRGKPALLATGIAGLAMLVALTGCDGFTVDLGSGATGGKLGGNDTPIVEEITWVDVTDAELIANWQQYVGQEVFVRRTVVTAKIASPYVALAEKIKVELANGDEFFQYLAVTDTVEARGIVTGLDESGMVVIENAHMNVTFSCYPRLHSANIGDPVATGANGLEGTGVGLGNTD</sequence>